<gene>
    <name evidence="2" type="ORF">MHYMCMPASI_00529</name>
</gene>
<evidence type="ECO:0000313" key="2">
    <source>
        <dbReference type="EMBL" id="CAG7592147.1"/>
    </source>
</evidence>
<proteinExistence type="predicted"/>
<keyword evidence="1" id="KW-0812">Transmembrane</keyword>
<name>A0A8S4C4R0_9ACAR</name>
<protein>
    <submittedName>
        <fullName evidence="2">AcrB/AcrD/AcrF family protein</fullName>
    </submittedName>
</protein>
<keyword evidence="3" id="KW-1185">Reference proteome</keyword>
<sequence>MLKLFILAFLFIYAILVVQFENFIDPFIILLSTPLACLVGLSFMWLWLVGSSLNIYPNCPYYQTWDSDRRIH</sequence>
<keyword evidence="1" id="KW-0472">Membrane</keyword>
<reference evidence="2" key="1">
    <citation type="submission" date="2021-06" db="EMBL/GenBank/DDBJ databases">
        <authorList>
            <person name="Nardi T."/>
            <person name="Nardi T."/>
        </authorList>
    </citation>
    <scope>NUCLEOTIDE SEQUENCE</scope>
</reference>
<dbReference type="SUPFAM" id="SSF82866">
    <property type="entry name" value="Multidrug efflux transporter AcrB transmembrane domain"/>
    <property type="match status" value="1"/>
</dbReference>
<dbReference type="AlphaFoldDB" id="A0A8S4C4R0"/>
<dbReference type="EMBL" id="CAJVAF010000237">
    <property type="protein sequence ID" value="CAG7592147.1"/>
    <property type="molecule type" value="Genomic_DNA"/>
</dbReference>
<evidence type="ECO:0000256" key="1">
    <source>
        <dbReference type="SAM" id="Phobius"/>
    </source>
</evidence>
<dbReference type="Gene3D" id="1.20.1640.10">
    <property type="entry name" value="Multidrug efflux transporter AcrB transmembrane domain"/>
    <property type="match status" value="1"/>
</dbReference>
<evidence type="ECO:0000313" key="3">
    <source>
        <dbReference type="Proteomes" id="UP000837675"/>
    </source>
</evidence>
<dbReference type="Proteomes" id="UP000837675">
    <property type="component" value="Unassembled WGS sequence"/>
</dbReference>
<feature type="transmembrane region" description="Helical" evidence="1">
    <location>
        <begin position="27"/>
        <end position="48"/>
    </location>
</feature>
<organism evidence="2 3">
    <name type="scientific">Hyalomma marginatum</name>
    <dbReference type="NCBI Taxonomy" id="34627"/>
    <lineage>
        <taxon>Eukaryota</taxon>
        <taxon>Metazoa</taxon>
        <taxon>Ecdysozoa</taxon>
        <taxon>Arthropoda</taxon>
        <taxon>Chelicerata</taxon>
        <taxon>Arachnida</taxon>
        <taxon>Acari</taxon>
        <taxon>Parasitiformes</taxon>
        <taxon>Ixodida</taxon>
        <taxon>Ixodoidea</taxon>
        <taxon>Ixodidae</taxon>
        <taxon>Hyalomminae</taxon>
        <taxon>Hyalomma</taxon>
    </lineage>
</organism>
<accession>A0A8S4C4R0</accession>
<comment type="caution">
    <text evidence="2">The sequence shown here is derived from an EMBL/GenBank/DDBJ whole genome shotgun (WGS) entry which is preliminary data.</text>
</comment>
<keyword evidence="1" id="KW-1133">Transmembrane helix</keyword>